<keyword evidence="8" id="KW-0007">Acetylation</keyword>
<dbReference type="Pfam" id="PF05502">
    <property type="entry name" value="Dynactin_p62"/>
    <property type="match status" value="2"/>
</dbReference>
<keyword evidence="9" id="KW-0175">Coiled coil</keyword>
<evidence type="ECO:0000256" key="9">
    <source>
        <dbReference type="ARBA" id="ARBA00023054"/>
    </source>
</evidence>
<feature type="region of interest" description="Disordered" evidence="14">
    <location>
        <begin position="261"/>
        <end position="283"/>
    </location>
</feature>
<evidence type="ECO:0000256" key="10">
    <source>
        <dbReference type="ARBA" id="ARBA00023212"/>
    </source>
</evidence>
<evidence type="ECO:0000313" key="16">
    <source>
        <dbReference type="Proteomes" id="UP001150569"/>
    </source>
</evidence>
<accession>A0A9W7ZQ74</accession>
<reference evidence="15" key="1">
    <citation type="submission" date="2022-07" db="EMBL/GenBank/DDBJ databases">
        <title>Phylogenomic reconstructions and comparative analyses of Kickxellomycotina fungi.</title>
        <authorList>
            <person name="Reynolds N.K."/>
            <person name="Stajich J.E."/>
            <person name="Barry K."/>
            <person name="Grigoriev I.V."/>
            <person name="Crous P."/>
            <person name="Smith M.E."/>
        </authorList>
    </citation>
    <scope>NUCLEOTIDE SEQUENCE</scope>
    <source>
        <strain evidence="15">RSA 861</strain>
    </source>
</reference>
<dbReference type="OrthoDB" id="283815at2759"/>
<dbReference type="Proteomes" id="UP001150569">
    <property type="component" value="Unassembled WGS sequence"/>
</dbReference>
<evidence type="ECO:0000256" key="8">
    <source>
        <dbReference type="ARBA" id="ARBA00022990"/>
    </source>
</evidence>
<dbReference type="PANTHER" id="PTHR13034">
    <property type="entry name" value="DYNACTIN P62 SUBUNIT"/>
    <property type="match status" value="1"/>
</dbReference>
<evidence type="ECO:0000256" key="5">
    <source>
        <dbReference type="ARBA" id="ARBA00022499"/>
    </source>
</evidence>
<comment type="caution">
    <text evidence="15">The sequence shown here is derived from an EMBL/GenBank/DDBJ whole genome shotgun (WGS) entry which is preliminary data.</text>
</comment>
<evidence type="ECO:0000256" key="4">
    <source>
        <dbReference type="ARBA" id="ARBA00022490"/>
    </source>
</evidence>
<evidence type="ECO:0000256" key="7">
    <source>
        <dbReference type="ARBA" id="ARBA00022843"/>
    </source>
</evidence>
<evidence type="ECO:0000256" key="2">
    <source>
        <dbReference type="ARBA" id="ARBA00004529"/>
    </source>
</evidence>
<comment type="subcellular location">
    <subcellularLocation>
        <location evidence="1">Cytoplasm</location>
        <location evidence="1">Cytoskeleton</location>
        <location evidence="1">Microtubule organizing center</location>
        <location evidence="1">Centrosome</location>
    </subcellularLocation>
    <subcellularLocation>
        <location evidence="2">Cytoplasm</location>
        <location evidence="2">Cytoskeleton</location>
        <location evidence="2">Stress fiber</location>
    </subcellularLocation>
    <subcellularLocation>
        <location evidence="3">Cytoplasm</location>
        <location evidence="3">Myofibril</location>
    </subcellularLocation>
</comment>
<feature type="compositionally biased region" description="Acidic residues" evidence="14">
    <location>
        <begin position="457"/>
        <end position="472"/>
    </location>
</feature>
<evidence type="ECO:0000313" key="15">
    <source>
        <dbReference type="EMBL" id="KAJ1909935.1"/>
    </source>
</evidence>
<evidence type="ECO:0000256" key="14">
    <source>
        <dbReference type="SAM" id="MobiDB-lite"/>
    </source>
</evidence>
<name>A0A9W7ZQ74_9FUNG</name>
<evidence type="ECO:0000256" key="1">
    <source>
        <dbReference type="ARBA" id="ARBA00004300"/>
    </source>
</evidence>
<dbReference type="EMBL" id="JANBPT010001124">
    <property type="protein sequence ID" value="KAJ1909935.1"/>
    <property type="molecule type" value="Genomic_DNA"/>
</dbReference>
<dbReference type="GO" id="GO:0001725">
    <property type="term" value="C:stress fiber"/>
    <property type="evidence" value="ECO:0007669"/>
    <property type="project" value="UniProtKB-SubCell"/>
</dbReference>
<keyword evidence="10" id="KW-0206">Cytoskeleton</keyword>
<gene>
    <name evidence="15" type="ORF">IWQ60_010916</name>
</gene>
<evidence type="ECO:0000256" key="12">
    <source>
        <dbReference type="ARBA" id="ARBA00034864"/>
    </source>
</evidence>
<evidence type="ECO:0000256" key="6">
    <source>
        <dbReference type="ARBA" id="ARBA00022553"/>
    </source>
</evidence>
<comment type="subunit">
    <text evidence="13">Subunit of dynactin, a multiprotein complex part of a tripartite complex with dynein and a adapter, such as BICDL1, BICD2 or HOOK3. The dynactin complex is built around ACTR1A/ACTB filament and consists of an actin-related filament composed of a shoulder domain, a pointed end and a barbed end. Its length is defined by its flexible shoulder domain. The soulder is composed of 2 DCTN1 subunits, 4 DCTN2 and 2 DCTN3. The 4 DCNT2 (via N-terminus) bind the ACTR1A filament and act as molecular rulers to determine the length. The pointed end is important for binding dynein-dynactin cargo adapters. Consists of 4 subunits: ACTR10, DCNT4, DCTN5 and DCTN6. The barbed end is composed of a CAPZA1:CAPZB heterodimers, which binds ACTR1A/ACTB filament and dynactin and stabilizes dynactin. Interacts with ATP7B, but not ATP7A, in a copper-dependent manner. Interacts with ANK2; this interaction is required for localization at costameres. Interacts with N4BP2L1.</text>
</comment>
<dbReference type="PANTHER" id="PTHR13034:SF2">
    <property type="entry name" value="DYNACTIN SUBUNIT 4"/>
    <property type="match status" value="1"/>
</dbReference>
<feature type="region of interest" description="Disordered" evidence="14">
    <location>
        <begin position="590"/>
        <end position="619"/>
    </location>
</feature>
<evidence type="ECO:0000256" key="11">
    <source>
        <dbReference type="ARBA" id="ARBA00034776"/>
    </source>
</evidence>
<keyword evidence="4" id="KW-0963">Cytoplasm</keyword>
<keyword evidence="5" id="KW-1017">Isopeptide bond</keyword>
<sequence>MTAAPLPVFVQYHCPCHPLVQAEHELRPAGEPTPDETEAPTATSEDGPADNEAEAAIDGLSADVVPVNPTSDVLVYQTHALCSLYFCEDCLQIRCGQCVLEEITGYYCPNCLFEVPSASVKAEKNQCARNCFECPCCFHSLTVVEDPTAPTESARAQPFYLNCAFCRWSSREIGVAFEKQTGLAAQLQKRDQAQAPLKEFDHLREHFEAVLRANQPSATGNNSYGSSATGMLGSPHTSSFLSSLRPAYGTRAGSVYSPARGSVLSSPASVHSPGSYLNSPDTAATVSSVTPSAAYQALHRAPEPEAVVGDLMARTDLRDLATREQRDRQGPTATTSYALSKHWPRRIALRSKRAKRCRDCRHILIKPEPKAQATRFKIKFIAMNFVPNVTIVRNPVVYYSNRPTRFVLRFVNPQYHATQVTLAVPDDYAGRAARITVMAPAFQVGAYNDIWEYEAHPDEDESDEEGDVDDDGNYSANDMALDGEADDGSDVTGPPLDYGDGPHLIPSPSGADGPVANTPGYITAAAASAVALRKRRQRRRLLTQGIYERKANETAVVLEATPLGPISNLIFPLHVTFDYVLEGLSDDYDDEAEEGDKVSKGGTPDTSTPDATEGEVGKPTTTTQACSFWLYINLGQVVDSPAS</sequence>
<evidence type="ECO:0000256" key="3">
    <source>
        <dbReference type="ARBA" id="ARBA00004657"/>
    </source>
</evidence>
<evidence type="ECO:0000256" key="13">
    <source>
        <dbReference type="ARBA" id="ARBA00093507"/>
    </source>
</evidence>
<feature type="region of interest" description="Disordered" evidence="14">
    <location>
        <begin position="28"/>
        <end position="50"/>
    </location>
</feature>
<keyword evidence="6" id="KW-0597">Phosphoprotein</keyword>
<proteinExistence type="inferred from homology"/>
<keyword evidence="16" id="KW-1185">Reference proteome</keyword>
<comment type="similarity">
    <text evidence="11">Belongs to the dynactin subunit 4 family.</text>
</comment>
<feature type="region of interest" description="Disordered" evidence="14">
    <location>
        <begin position="457"/>
        <end position="517"/>
    </location>
</feature>
<dbReference type="GO" id="GO:0005869">
    <property type="term" value="C:dynactin complex"/>
    <property type="evidence" value="ECO:0007669"/>
    <property type="project" value="InterPro"/>
</dbReference>
<organism evidence="15 16">
    <name type="scientific">Tieghemiomyces parasiticus</name>
    <dbReference type="NCBI Taxonomy" id="78921"/>
    <lineage>
        <taxon>Eukaryota</taxon>
        <taxon>Fungi</taxon>
        <taxon>Fungi incertae sedis</taxon>
        <taxon>Zoopagomycota</taxon>
        <taxon>Kickxellomycotina</taxon>
        <taxon>Dimargaritomycetes</taxon>
        <taxon>Dimargaritales</taxon>
        <taxon>Dimargaritaceae</taxon>
        <taxon>Tieghemiomyces</taxon>
    </lineage>
</organism>
<dbReference type="InterPro" id="IPR008603">
    <property type="entry name" value="DCTN4"/>
</dbReference>
<keyword evidence="7" id="KW-0832">Ubl conjugation</keyword>
<protein>
    <recommendedName>
        <fullName evidence="12">Dynactin subunit 4</fullName>
    </recommendedName>
</protein>
<dbReference type="AlphaFoldDB" id="A0A9W7ZQ74"/>